<organism evidence="2 3">
    <name type="scientific">Caulobacter mirabilis</name>
    <dbReference type="NCBI Taxonomy" id="69666"/>
    <lineage>
        <taxon>Bacteria</taxon>
        <taxon>Pseudomonadati</taxon>
        <taxon>Pseudomonadota</taxon>
        <taxon>Alphaproteobacteria</taxon>
        <taxon>Caulobacterales</taxon>
        <taxon>Caulobacteraceae</taxon>
        <taxon>Caulobacter</taxon>
    </lineage>
</organism>
<evidence type="ECO:0000313" key="3">
    <source>
        <dbReference type="Proteomes" id="UP000228945"/>
    </source>
</evidence>
<proteinExistence type="predicted"/>
<sequence length="117" mass="12950">MSIKDIADDFAALCKAGEFDAAGAKYWSADVVSIEAQEGDMQRAAGLDAVRGKGEWWAANHEIHGFETEGPFVNGDQFAMIFRMDVTQKASGQRVQMDEVATYTVKGGKIVEERFYY</sequence>
<keyword evidence="2" id="KW-0413">Isomerase</keyword>
<evidence type="ECO:0000259" key="1">
    <source>
        <dbReference type="Pfam" id="PF20409"/>
    </source>
</evidence>
<dbReference type="InterPro" id="IPR046860">
    <property type="entry name" value="SnoaL_5"/>
</dbReference>
<dbReference type="InterPro" id="IPR032710">
    <property type="entry name" value="NTF2-like_dom_sf"/>
</dbReference>
<gene>
    <name evidence="2" type="ORF">CSW64_03275</name>
</gene>
<protein>
    <submittedName>
        <fullName evidence="2">Ketosteroid isomerase</fullName>
    </submittedName>
</protein>
<dbReference type="AlphaFoldDB" id="A0A2D2AU22"/>
<dbReference type="KEGG" id="cmb:CSW64_03275"/>
<feature type="domain" description="SnoaL-like" evidence="1">
    <location>
        <begin position="1"/>
        <end position="117"/>
    </location>
</feature>
<evidence type="ECO:0000313" key="2">
    <source>
        <dbReference type="EMBL" id="ATQ41499.1"/>
    </source>
</evidence>
<dbReference type="RefSeq" id="WP_099620755.1">
    <property type="nucleotide sequence ID" value="NZ_CP024201.1"/>
</dbReference>
<dbReference type="GO" id="GO:0016853">
    <property type="term" value="F:isomerase activity"/>
    <property type="evidence" value="ECO:0007669"/>
    <property type="project" value="UniProtKB-KW"/>
</dbReference>
<dbReference type="SUPFAM" id="SSF54427">
    <property type="entry name" value="NTF2-like"/>
    <property type="match status" value="1"/>
</dbReference>
<dbReference type="OrthoDB" id="336094at2"/>
<reference evidence="2 3" key="1">
    <citation type="submission" date="2017-10" db="EMBL/GenBank/DDBJ databases">
        <title>Genome sequence of Caulobacter mirabilis FWC38.</title>
        <authorList>
            <person name="Fiebig A."/>
            <person name="Crosson S."/>
        </authorList>
    </citation>
    <scope>NUCLEOTIDE SEQUENCE [LARGE SCALE GENOMIC DNA]</scope>
    <source>
        <strain evidence="2 3">FWC 38</strain>
    </source>
</reference>
<dbReference type="Pfam" id="PF20409">
    <property type="entry name" value="SnoaL_5"/>
    <property type="match status" value="1"/>
</dbReference>
<accession>A0A2D2AU22</accession>
<name>A0A2D2AU22_9CAUL</name>
<dbReference type="EMBL" id="CP024201">
    <property type="protein sequence ID" value="ATQ41499.1"/>
    <property type="molecule type" value="Genomic_DNA"/>
</dbReference>
<keyword evidence="3" id="KW-1185">Reference proteome</keyword>
<dbReference type="Gene3D" id="3.10.450.50">
    <property type="match status" value="1"/>
</dbReference>
<dbReference type="Proteomes" id="UP000228945">
    <property type="component" value="Chromosome"/>
</dbReference>